<evidence type="ECO:0000313" key="2">
    <source>
        <dbReference type="EMBL" id="KYO20442.1"/>
    </source>
</evidence>
<dbReference type="Proteomes" id="UP000050525">
    <property type="component" value="Unassembled WGS sequence"/>
</dbReference>
<organism evidence="2 3">
    <name type="scientific">Alligator mississippiensis</name>
    <name type="common">American alligator</name>
    <dbReference type="NCBI Taxonomy" id="8496"/>
    <lineage>
        <taxon>Eukaryota</taxon>
        <taxon>Metazoa</taxon>
        <taxon>Chordata</taxon>
        <taxon>Craniata</taxon>
        <taxon>Vertebrata</taxon>
        <taxon>Euteleostomi</taxon>
        <taxon>Archelosauria</taxon>
        <taxon>Archosauria</taxon>
        <taxon>Crocodylia</taxon>
        <taxon>Alligatoridae</taxon>
        <taxon>Alligatorinae</taxon>
        <taxon>Alligator</taxon>
    </lineage>
</organism>
<name>A0A151M7E0_ALLMI</name>
<keyword evidence="1" id="KW-0812">Transmembrane</keyword>
<feature type="transmembrane region" description="Helical" evidence="1">
    <location>
        <begin position="77"/>
        <end position="98"/>
    </location>
</feature>
<comment type="caution">
    <text evidence="2">The sequence shown here is derived from an EMBL/GenBank/DDBJ whole genome shotgun (WGS) entry which is preliminary data.</text>
</comment>
<dbReference type="AlphaFoldDB" id="A0A151M7E0"/>
<keyword evidence="3" id="KW-1185">Reference proteome</keyword>
<reference evidence="2 3" key="1">
    <citation type="journal article" date="2012" name="Genome Biol.">
        <title>Sequencing three crocodilian genomes to illuminate the evolution of archosaurs and amniotes.</title>
        <authorList>
            <person name="St John J.A."/>
            <person name="Braun E.L."/>
            <person name="Isberg S.R."/>
            <person name="Miles L.G."/>
            <person name="Chong A.Y."/>
            <person name="Gongora J."/>
            <person name="Dalzell P."/>
            <person name="Moran C."/>
            <person name="Bed'hom B."/>
            <person name="Abzhanov A."/>
            <person name="Burgess S.C."/>
            <person name="Cooksey A.M."/>
            <person name="Castoe T.A."/>
            <person name="Crawford N.G."/>
            <person name="Densmore L.D."/>
            <person name="Drew J.C."/>
            <person name="Edwards S.V."/>
            <person name="Faircloth B.C."/>
            <person name="Fujita M.K."/>
            <person name="Greenwold M.J."/>
            <person name="Hoffmann F.G."/>
            <person name="Howard J.M."/>
            <person name="Iguchi T."/>
            <person name="Janes D.E."/>
            <person name="Khan S.Y."/>
            <person name="Kohno S."/>
            <person name="de Koning A.J."/>
            <person name="Lance S.L."/>
            <person name="McCarthy F.M."/>
            <person name="McCormack J.E."/>
            <person name="Merchant M.E."/>
            <person name="Peterson D.G."/>
            <person name="Pollock D.D."/>
            <person name="Pourmand N."/>
            <person name="Raney B.J."/>
            <person name="Roessler K.A."/>
            <person name="Sanford J.R."/>
            <person name="Sawyer R.H."/>
            <person name="Schmidt C.J."/>
            <person name="Triplett E.W."/>
            <person name="Tuberville T.D."/>
            <person name="Venegas-Anaya M."/>
            <person name="Howard J.T."/>
            <person name="Jarvis E.D."/>
            <person name="Guillette L.J.Jr."/>
            <person name="Glenn T.C."/>
            <person name="Green R.E."/>
            <person name="Ray D.A."/>
        </authorList>
    </citation>
    <scope>NUCLEOTIDE SEQUENCE [LARGE SCALE GENOMIC DNA]</scope>
    <source>
        <strain evidence="2">KSC_2009_1</strain>
    </source>
</reference>
<protein>
    <submittedName>
        <fullName evidence="2">Uncharacterized protein</fullName>
    </submittedName>
</protein>
<evidence type="ECO:0000313" key="3">
    <source>
        <dbReference type="Proteomes" id="UP000050525"/>
    </source>
</evidence>
<dbReference type="EMBL" id="AKHW03006405">
    <property type="protein sequence ID" value="KYO20442.1"/>
    <property type="molecule type" value="Genomic_DNA"/>
</dbReference>
<gene>
    <name evidence="2" type="ORF">Y1Q_0005896</name>
</gene>
<accession>A0A151M7E0</accession>
<evidence type="ECO:0000256" key="1">
    <source>
        <dbReference type="SAM" id="Phobius"/>
    </source>
</evidence>
<keyword evidence="1" id="KW-1133">Transmembrane helix</keyword>
<proteinExistence type="predicted"/>
<keyword evidence="1" id="KW-0472">Membrane</keyword>
<sequence>MSHVCLKDKSMRRADTRPTELNCKFMNKAGISYVSLNHEWMSRDNVIAKSQNNKCTREAAISSVKWNKSQSKGKRGAFIAFMMGISISLISLSSEWMMEADISTMSQNN</sequence>